<evidence type="ECO:0000256" key="3">
    <source>
        <dbReference type="ARBA" id="ARBA00023082"/>
    </source>
</evidence>
<dbReference type="GO" id="GO:0006352">
    <property type="term" value="P:DNA-templated transcription initiation"/>
    <property type="evidence" value="ECO:0007669"/>
    <property type="project" value="InterPro"/>
</dbReference>
<dbReference type="InterPro" id="IPR013325">
    <property type="entry name" value="RNA_pol_sigma_r2"/>
</dbReference>
<comment type="similarity">
    <text evidence="1">Belongs to the sigma-70 factor family. ECF subfamily.</text>
</comment>
<dbReference type="GO" id="GO:0016987">
    <property type="term" value="F:sigma factor activity"/>
    <property type="evidence" value="ECO:0007669"/>
    <property type="project" value="UniProtKB-KW"/>
</dbReference>
<dbReference type="GO" id="GO:0003677">
    <property type="term" value="F:DNA binding"/>
    <property type="evidence" value="ECO:0007669"/>
    <property type="project" value="InterPro"/>
</dbReference>
<evidence type="ECO:0000256" key="4">
    <source>
        <dbReference type="ARBA" id="ARBA00023163"/>
    </source>
</evidence>
<name>A0A2T5BXJ4_9BACT</name>
<dbReference type="EMBL" id="QAAD01000026">
    <property type="protein sequence ID" value="PTN05598.1"/>
    <property type="molecule type" value="Genomic_DNA"/>
</dbReference>
<organism evidence="7 8">
    <name type="scientific">Mangrovibacterium marinum</name>
    <dbReference type="NCBI Taxonomy" id="1639118"/>
    <lineage>
        <taxon>Bacteria</taxon>
        <taxon>Pseudomonadati</taxon>
        <taxon>Bacteroidota</taxon>
        <taxon>Bacteroidia</taxon>
        <taxon>Marinilabiliales</taxon>
        <taxon>Prolixibacteraceae</taxon>
        <taxon>Mangrovibacterium</taxon>
    </lineage>
</organism>
<dbReference type="InterPro" id="IPR036388">
    <property type="entry name" value="WH-like_DNA-bd_sf"/>
</dbReference>
<dbReference type="InterPro" id="IPR014284">
    <property type="entry name" value="RNA_pol_sigma-70_dom"/>
</dbReference>
<evidence type="ECO:0000256" key="2">
    <source>
        <dbReference type="ARBA" id="ARBA00023015"/>
    </source>
</evidence>
<evidence type="ECO:0000256" key="1">
    <source>
        <dbReference type="ARBA" id="ARBA00010641"/>
    </source>
</evidence>
<dbReference type="Pfam" id="PF04542">
    <property type="entry name" value="Sigma70_r2"/>
    <property type="match status" value="1"/>
</dbReference>
<keyword evidence="2" id="KW-0805">Transcription regulation</keyword>
<dbReference type="SUPFAM" id="SSF88659">
    <property type="entry name" value="Sigma3 and sigma4 domains of RNA polymerase sigma factors"/>
    <property type="match status" value="1"/>
</dbReference>
<dbReference type="InterPro" id="IPR013249">
    <property type="entry name" value="RNA_pol_sigma70_r4_t2"/>
</dbReference>
<keyword evidence="4" id="KW-0804">Transcription</keyword>
<proteinExistence type="inferred from homology"/>
<dbReference type="Proteomes" id="UP000243525">
    <property type="component" value="Unassembled WGS sequence"/>
</dbReference>
<dbReference type="Gene3D" id="1.10.1740.10">
    <property type="match status" value="1"/>
</dbReference>
<dbReference type="SUPFAM" id="SSF88946">
    <property type="entry name" value="Sigma2 domain of RNA polymerase sigma factors"/>
    <property type="match status" value="1"/>
</dbReference>
<keyword evidence="3" id="KW-0731">Sigma factor</keyword>
<evidence type="ECO:0000259" key="5">
    <source>
        <dbReference type="Pfam" id="PF04542"/>
    </source>
</evidence>
<dbReference type="CDD" id="cd06171">
    <property type="entry name" value="Sigma70_r4"/>
    <property type="match status" value="1"/>
</dbReference>
<dbReference type="InterPro" id="IPR013324">
    <property type="entry name" value="RNA_pol_sigma_r3/r4-like"/>
</dbReference>
<evidence type="ECO:0000313" key="8">
    <source>
        <dbReference type="Proteomes" id="UP000243525"/>
    </source>
</evidence>
<accession>A0A2T5BXJ4</accession>
<feature type="domain" description="RNA polymerase sigma factor 70 region 4 type 2" evidence="6">
    <location>
        <begin position="127"/>
        <end position="176"/>
    </location>
</feature>
<dbReference type="AlphaFoldDB" id="A0A2T5BXJ4"/>
<protein>
    <submittedName>
        <fullName evidence="7">RNA polymerase ECF family sigma subunit</fullName>
    </submittedName>
</protein>
<feature type="domain" description="RNA polymerase sigma-70 region 2" evidence="5">
    <location>
        <begin position="21"/>
        <end position="89"/>
    </location>
</feature>
<dbReference type="Gene3D" id="1.10.10.10">
    <property type="entry name" value="Winged helix-like DNA-binding domain superfamily/Winged helix DNA-binding domain"/>
    <property type="match status" value="1"/>
</dbReference>
<keyword evidence="8" id="KW-1185">Reference proteome</keyword>
<dbReference type="PANTHER" id="PTHR43133:SF51">
    <property type="entry name" value="RNA POLYMERASE SIGMA FACTOR"/>
    <property type="match status" value="1"/>
</dbReference>
<dbReference type="PANTHER" id="PTHR43133">
    <property type="entry name" value="RNA POLYMERASE ECF-TYPE SIGMA FACTO"/>
    <property type="match status" value="1"/>
</dbReference>
<evidence type="ECO:0000259" key="6">
    <source>
        <dbReference type="Pfam" id="PF08281"/>
    </source>
</evidence>
<comment type="caution">
    <text evidence="7">The sequence shown here is derived from an EMBL/GenBank/DDBJ whole genome shotgun (WGS) entry which is preliminary data.</text>
</comment>
<sequence length="191" mass="22119">MTDPELVAQIKVGNEKAFRLLVEQYQRMVLHTCLGFVQDRNDAEDLAQEVFIELFRAMDKFRGESGLSTWIYRIAVNRSLNFIRDQKRRCFFQSISTRLTGGTTVDVADQSWRSRPDHEVENNQRRANLYQAINRLPERQRVAFTLSKLEGLSYQDIAGIMGLSLSSVESLIHRAKLGLQKQLYQCYKKGL</sequence>
<dbReference type="RefSeq" id="WP_107823704.1">
    <property type="nucleotide sequence ID" value="NZ_OY782574.1"/>
</dbReference>
<dbReference type="InterPro" id="IPR039425">
    <property type="entry name" value="RNA_pol_sigma-70-like"/>
</dbReference>
<evidence type="ECO:0000313" key="7">
    <source>
        <dbReference type="EMBL" id="PTN05598.1"/>
    </source>
</evidence>
<dbReference type="InterPro" id="IPR007627">
    <property type="entry name" value="RNA_pol_sigma70_r2"/>
</dbReference>
<reference evidence="7 8" key="1">
    <citation type="submission" date="2018-04" db="EMBL/GenBank/DDBJ databases">
        <title>Genomic Encyclopedia of Archaeal and Bacterial Type Strains, Phase II (KMG-II): from individual species to whole genera.</title>
        <authorList>
            <person name="Goeker M."/>
        </authorList>
    </citation>
    <scope>NUCLEOTIDE SEQUENCE [LARGE SCALE GENOMIC DNA]</scope>
    <source>
        <strain evidence="7 8">DSM 28823</strain>
    </source>
</reference>
<dbReference type="NCBIfam" id="TIGR02937">
    <property type="entry name" value="sigma70-ECF"/>
    <property type="match status" value="1"/>
</dbReference>
<dbReference type="OrthoDB" id="1027298at2"/>
<gene>
    <name evidence="7" type="ORF">C8N47_12617</name>
</gene>
<dbReference type="Pfam" id="PF08281">
    <property type="entry name" value="Sigma70_r4_2"/>
    <property type="match status" value="1"/>
</dbReference>